<keyword evidence="4" id="KW-0804">Transcription</keyword>
<dbReference type="PRINTS" id="PR00039">
    <property type="entry name" value="HTHLYSR"/>
</dbReference>
<dbReference type="InterPro" id="IPR005119">
    <property type="entry name" value="LysR_subst-bd"/>
</dbReference>
<dbReference type="InterPro" id="IPR000847">
    <property type="entry name" value="LysR_HTH_N"/>
</dbReference>
<dbReference type="RefSeq" id="WP_091832869.1">
    <property type="nucleotide sequence ID" value="NZ_FNZK01000014.1"/>
</dbReference>
<evidence type="ECO:0000256" key="2">
    <source>
        <dbReference type="ARBA" id="ARBA00023015"/>
    </source>
</evidence>
<dbReference type="Pfam" id="PF03466">
    <property type="entry name" value="LysR_substrate"/>
    <property type="match status" value="1"/>
</dbReference>
<organism evidence="6 7">
    <name type="scientific">Propionispira arboris</name>
    <dbReference type="NCBI Taxonomy" id="84035"/>
    <lineage>
        <taxon>Bacteria</taxon>
        <taxon>Bacillati</taxon>
        <taxon>Bacillota</taxon>
        <taxon>Negativicutes</taxon>
        <taxon>Selenomonadales</taxon>
        <taxon>Selenomonadaceae</taxon>
        <taxon>Propionispira</taxon>
    </lineage>
</organism>
<gene>
    <name evidence="6" type="ORF">SAMN05660742_11480</name>
</gene>
<evidence type="ECO:0000256" key="1">
    <source>
        <dbReference type="ARBA" id="ARBA00009437"/>
    </source>
</evidence>
<comment type="similarity">
    <text evidence="1">Belongs to the LysR transcriptional regulatory family.</text>
</comment>
<evidence type="ECO:0000313" key="7">
    <source>
        <dbReference type="Proteomes" id="UP000199662"/>
    </source>
</evidence>
<evidence type="ECO:0000259" key="5">
    <source>
        <dbReference type="PROSITE" id="PS50931"/>
    </source>
</evidence>
<dbReference type="PANTHER" id="PTHR30126:SF39">
    <property type="entry name" value="HTH-TYPE TRANSCRIPTIONAL REGULATOR CYSL"/>
    <property type="match status" value="1"/>
</dbReference>
<dbReference type="InterPro" id="IPR036390">
    <property type="entry name" value="WH_DNA-bd_sf"/>
</dbReference>
<dbReference type="EMBL" id="FNZK01000014">
    <property type="protein sequence ID" value="SEJ70893.1"/>
    <property type="molecule type" value="Genomic_DNA"/>
</dbReference>
<dbReference type="FunFam" id="1.10.10.10:FF:000001">
    <property type="entry name" value="LysR family transcriptional regulator"/>
    <property type="match status" value="1"/>
</dbReference>
<dbReference type="GO" id="GO:0000976">
    <property type="term" value="F:transcription cis-regulatory region binding"/>
    <property type="evidence" value="ECO:0007669"/>
    <property type="project" value="TreeGrafter"/>
</dbReference>
<dbReference type="Pfam" id="PF00126">
    <property type="entry name" value="HTH_1"/>
    <property type="match status" value="1"/>
</dbReference>
<dbReference type="SUPFAM" id="SSF53850">
    <property type="entry name" value="Periplasmic binding protein-like II"/>
    <property type="match status" value="1"/>
</dbReference>
<protein>
    <submittedName>
        <fullName evidence="6">DNA-binding transcriptional regulator, LysR family</fullName>
    </submittedName>
</protein>
<keyword evidence="3 6" id="KW-0238">DNA-binding</keyword>
<name>A0A1H7AZ75_9FIRM</name>
<dbReference type="Gene3D" id="3.40.190.290">
    <property type="match status" value="1"/>
</dbReference>
<keyword evidence="7" id="KW-1185">Reference proteome</keyword>
<dbReference type="Proteomes" id="UP000199662">
    <property type="component" value="Unassembled WGS sequence"/>
</dbReference>
<proteinExistence type="inferred from homology"/>
<sequence length="294" mass="33653">MTLRHLNIFLCVCDENNMTRAAAQLHMTQPSVSQAIQELEEHYEVLLFERLGRRLFITEAGQRLLSYAQRTMSLHQQTELAMREFGQVYHLRIGASVTIGECVLIDLIQYMYEMNPNQDIVSEIHNTAELEKMLLQDELDLALVEGVIQSESLIAQPFLADELIFIASPQSAFLEKKEISLMMLKKMKFFVREDGSGTRDLFTKLMQQHAVDFEISGVYNNAETIKKAVIAGLGVSVISRRAVKNELARGELCSFTVEDLSFKRDFHIVYHKDKYISKELQATIELCRNIEGIL</sequence>
<dbReference type="InterPro" id="IPR036388">
    <property type="entry name" value="WH-like_DNA-bd_sf"/>
</dbReference>
<dbReference type="Gene3D" id="1.10.10.10">
    <property type="entry name" value="Winged helix-like DNA-binding domain superfamily/Winged helix DNA-binding domain"/>
    <property type="match status" value="1"/>
</dbReference>
<dbReference type="AlphaFoldDB" id="A0A1H7AZ75"/>
<dbReference type="STRING" id="84035.SAMN05660742_11480"/>
<keyword evidence="2" id="KW-0805">Transcription regulation</keyword>
<evidence type="ECO:0000256" key="4">
    <source>
        <dbReference type="ARBA" id="ARBA00023163"/>
    </source>
</evidence>
<evidence type="ECO:0000313" key="6">
    <source>
        <dbReference type="EMBL" id="SEJ70893.1"/>
    </source>
</evidence>
<accession>A0A1H7AZ75</accession>
<dbReference type="SUPFAM" id="SSF46785">
    <property type="entry name" value="Winged helix' DNA-binding domain"/>
    <property type="match status" value="1"/>
</dbReference>
<evidence type="ECO:0000256" key="3">
    <source>
        <dbReference type="ARBA" id="ARBA00023125"/>
    </source>
</evidence>
<dbReference type="PANTHER" id="PTHR30126">
    <property type="entry name" value="HTH-TYPE TRANSCRIPTIONAL REGULATOR"/>
    <property type="match status" value="1"/>
</dbReference>
<feature type="domain" description="HTH lysR-type" evidence="5">
    <location>
        <begin position="1"/>
        <end position="58"/>
    </location>
</feature>
<dbReference type="PROSITE" id="PS50931">
    <property type="entry name" value="HTH_LYSR"/>
    <property type="match status" value="1"/>
</dbReference>
<reference evidence="6 7" key="1">
    <citation type="submission" date="2016-10" db="EMBL/GenBank/DDBJ databases">
        <authorList>
            <person name="de Groot N.N."/>
        </authorList>
    </citation>
    <scope>NUCLEOTIDE SEQUENCE [LARGE SCALE GENOMIC DNA]</scope>
    <source>
        <strain evidence="6 7">DSM 2179</strain>
    </source>
</reference>
<dbReference type="GO" id="GO:0003700">
    <property type="term" value="F:DNA-binding transcription factor activity"/>
    <property type="evidence" value="ECO:0007669"/>
    <property type="project" value="InterPro"/>
</dbReference>